<proteinExistence type="predicted"/>
<dbReference type="Proteomes" id="UP000030746">
    <property type="component" value="Unassembled WGS sequence"/>
</dbReference>
<dbReference type="KEGG" id="lgi:LOTGIDRAFT_233583"/>
<dbReference type="Pfam" id="PF00811">
    <property type="entry name" value="Ependymin"/>
    <property type="match status" value="1"/>
</dbReference>
<protein>
    <submittedName>
        <fullName evidence="2">Uncharacterized protein</fullName>
    </submittedName>
</protein>
<reference evidence="2 3" key="1">
    <citation type="journal article" date="2013" name="Nature">
        <title>Insights into bilaterian evolution from three spiralian genomes.</title>
        <authorList>
            <person name="Simakov O."/>
            <person name="Marletaz F."/>
            <person name="Cho S.J."/>
            <person name="Edsinger-Gonzales E."/>
            <person name="Havlak P."/>
            <person name="Hellsten U."/>
            <person name="Kuo D.H."/>
            <person name="Larsson T."/>
            <person name="Lv J."/>
            <person name="Arendt D."/>
            <person name="Savage R."/>
            <person name="Osoegawa K."/>
            <person name="de Jong P."/>
            <person name="Grimwood J."/>
            <person name="Chapman J.A."/>
            <person name="Shapiro H."/>
            <person name="Aerts A."/>
            <person name="Otillar R.P."/>
            <person name="Terry A.Y."/>
            <person name="Boore J.L."/>
            <person name="Grigoriev I.V."/>
            <person name="Lindberg D.R."/>
            <person name="Seaver E.C."/>
            <person name="Weisblat D.A."/>
            <person name="Putnam N.H."/>
            <person name="Rokhsar D.S."/>
        </authorList>
    </citation>
    <scope>NUCLEOTIDE SEQUENCE [LARGE SCALE GENOMIC DNA]</scope>
</reference>
<dbReference type="PANTHER" id="PTHR10697">
    <property type="entry name" value="MAMMALIAN EPENDYMIN-RELATED PROTEIN 1"/>
    <property type="match status" value="1"/>
</dbReference>
<sequence>MLKLVVISACLVAVLGQYKFNDESELQMEYPTVAGCCTPDQWEGYQGIIGGYARFIKKGAVYGYTKVSYDAKNERIAAVANMTRDGKNHAIRVIEDYQNGKIYIISLKKNWCKTLTTKRSFKKACVPKSAVKIGEFYQGTGLRKLTQVAYYYEHKSFFNVVRSTFDLTKKGCIPTNEVISGRVKGVNFMDVVGFSDITAGIKDPAVFNPPESCNKTESDSGPNFELHEHMLYREFRYFGL</sequence>
<evidence type="ECO:0000313" key="2">
    <source>
        <dbReference type="EMBL" id="ESO90789.1"/>
    </source>
</evidence>
<dbReference type="HOGENOM" id="CLU_100754_0_0_1"/>
<name>V4BP88_LOTGI</name>
<dbReference type="OMA" id="SMMVMSY"/>
<keyword evidence="1" id="KW-0732">Signal</keyword>
<accession>V4BP88</accession>
<evidence type="ECO:0000256" key="1">
    <source>
        <dbReference type="SAM" id="SignalP"/>
    </source>
</evidence>
<dbReference type="GO" id="GO:0005576">
    <property type="term" value="C:extracellular region"/>
    <property type="evidence" value="ECO:0007669"/>
    <property type="project" value="InterPro"/>
</dbReference>
<dbReference type="GeneID" id="20249309"/>
<dbReference type="OrthoDB" id="10001248at2759"/>
<dbReference type="InterPro" id="IPR001299">
    <property type="entry name" value="Ependymin"/>
</dbReference>
<dbReference type="PANTHER" id="PTHR10697:SF13">
    <property type="entry name" value="RICIN B LECTIN DOMAIN-CONTAINING PROTEIN"/>
    <property type="match status" value="1"/>
</dbReference>
<dbReference type="GO" id="GO:0007160">
    <property type="term" value="P:cell-matrix adhesion"/>
    <property type="evidence" value="ECO:0007669"/>
    <property type="project" value="InterPro"/>
</dbReference>
<dbReference type="EMBL" id="KB202325">
    <property type="protein sequence ID" value="ESO90789.1"/>
    <property type="molecule type" value="Genomic_DNA"/>
</dbReference>
<organism evidence="2 3">
    <name type="scientific">Lottia gigantea</name>
    <name type="common">Giant owl limpet</name>
    <dbReference type="NCBI Taxonomy" id="225164"/>
    <lineage>
        <taxon>Eukaryota</taxon>
        <taxon>Metazoa</taxon>
        <taxon>Spiralia</taxon>
        <taxon>Lophotrochozoa</taxon>
        <taxon>Mollusca</taxon>
        <taxon>Gastropoda</taxon>
        <taxon>Patellogastropoda</taxon>
        <taxon>Lottioidea</taxon>
        <taxon>Lottiidae</taxon>
        <taxon>Lottia</taxon>
    </lineage>
</organism>
<dbReference type="GO" id="GO:0005764">
    <property type="term" value="C:lysosome"/>
    <property type="evidence" value="ECO:0007669"/>
    <property type="project" value="TreeGrafter"/>
</dbReference>
<dbReference type="CTD" id="20249309"/>
<feature type="signal peptide" evidence="1">
    <location>
        <begin position="1"/>
        <end position="16"/>
    </location>
</feature>
<feature type="chain" id="PRO_5004717718" evidence="1">
    <location>
        <begin position="17"/>
        <end position="240"/>
    </location>
</feature>
<dbReference type="RefSeq" id="XP_009058446.1">
    <property type="nucleotide sequence ID" value="XM_009060198.1"/>
</dbReference>
<dbReference type="GO" id="GO:0005509">
    <property type="term" value="F:calcium ion binding"/>
    <property type="evidence" value="ECO:0007669"/>
    <property type="project" value="InterPro"/>
</dbReference>
<gene>
    <name evidence="2" type="ORF">LOTGIDRAFT_233583</name>
</gene>
<keyword evidence="3" id="KW-1185">Reference proteome</keyword>
<dbReference type="AlphaFoldDB" id="V4BP88"/>
<evidence type="ECO:0000313" key="3">
    <source>
        <dbReference type="Proteomes" id="UP000030746"/>
    </source>
</evidence>